<dbReference type="KEGG" id="sact:DMT42_28480"/>
<keyword evidence="2" id="KW-1185">Reference proteome</keyword>
<dbReference type="EMBL" id="CP029788">
    <property type="protein sequence ID" value="AWT45841.1"/>
    <property type="molecule type" value="Genomic_DNA"/>
</dbReference>
<evidence type="ECO:0000313" key="1">
    <source>
        <dbReference type="EMBL" id="AWT45841.1"/>
    </source>
</evidence>
<sequence length="415" mass="44292">MPTLSRIPPRLRLPLAGALALTVAAAVGVTLLTRDDDGGHRAANAAQLKRACGGLLPYADLRDRVPDDVRGEVDEYGTLLDPGQESRSLLNCTLDWKDRGGLHVEATTLVNRLPFEVKTEDLLTPGHEAPGVTGRMADDKRLWIVAECPNGITGRARKATQLYVSAGVDKASTLTGFRVAVAVANGIASRAHCGTAPAALPTRVLDTYEEHAAAGGPVDSGDYDDIRVDEPGRGVRKCAWSAAKGSAPLPGTWTVTGDLQDSRLLSVCGGERRTDPGGGLADPQPADLEPLAFDTASWTGELGAEAYRDYREEGRSPGFDDRSDNTLTEQDAALALWARSECAAGTTYHRVSIRPNLAHLADPELGGHTLTRAERAGLSRAVSRLMTGYLTAPDGWPKAQHCHDTKLLGEVEEWR</sequence>
<accession>A0A2U9P9T0</accession>
<proteinExistence type="predicted"/>
<reference evidence="1 2" key="1">
    <citation type="submission" date="2018-06" db="EMBL/GenBank/DDBJ databases">
        <title>The complete genome sequence of a nosiheptide producer Streptomyces actuosus ATCC 25421: deducing the ability of producing a new class III lantibiotics.</title>
        <authorList>
            <person name="Liu W."/>
            <person name="Sun F."/>
            <person name="Hu Y."/>
        </authorList>
    </citation>
    <scope>NUCLEOTIDE SEQUENCE [LARGE SCALE GENOMIC DNA]</scope>
    <source>
        <strain evidence="1 2">ATCC 25421</strain>
    </source>
</reference>
<evidence type="ECO:0000313" key="2">
    <source>
        <dbReference type="Proteomes" id="UP000247634"/>
    </source>
</evidence>
<dbReference type="AlphaFoldDB" id="A0A2U9P9T0"/>
<gene>
    <name evidence="1" type="ORF">DMT42_28480</name>
</gene>
<dbReference type="RefSeq" id="WP_110631386.1">
    <property type="nucleotide sequence ID" value="NZ_CP029788.1"/>
</dbReference>
<name>A0A2U9P9T0_STRAS</name>
<dbReference type="Proteomes" id="UP000247634">
    <property type="component" value="Chromosome"/>
</dbReference>
<dbReference type="OrthoDB" id="4188441at2"/>
<protein>
    <submittedName>
        <fullName evidence="1">Uncharacterized protein</fullName>
    </submittedName>
</protein>
<organism evidence="1 2">
    <name type="scientific">Streptomyces actuosus</name>
    <dbReference type="NCBI Taxonomy" id="1885"/>
    <lineage>
        <taxon>Bacteria</taxon>
        <taxon>Bacillati</taxon>
        <taxon>Actinomycetota</taxon>
        <taxon>Actinomycetes</taxon>
        <taxon>Kitasatosporales</taxon>
        <taxon>Streptomycetaceae</taxon>
        <taxon>Streptomyces</taxon>
    </lineage>
</organism>